<protein>
    <submittedName>
        <fullName evidence="1">Uncharacterized protein</fullName>
    </submittedName>
</protein>
<name>A0A081DGQ9_NONUL</name>
<evidence type="ECO:0000313" key="1">
    <source>
        <dbReference type="EMBL" id="GAK78105.1"/>
    </source>
</evidence>
<organism evidence="1 2">
    <name type="scientific">Nonlabens ulvanivorans</name>
    <name type="common">Persicivirga ulvanivorans</name>
    <dbReference type="NCBI Taxonomy" id="906888"/>
    <lineage>
        <taxon>Bacteria</taxon>
        <taxon>Pseudomonadati</taxon>
        <taxon>Bacteroidota</taxon>
        <taxon>Flavobacteriia</taxon>
        <taxon>Flavobacteriales</taxon>
        <taxon>Flavobacteriaceae</taxon>
        <taxon>Nonlabens</taxon>
    </lineage>
</organism>
<reference evidence="1 2" key="1">
    <citation type="journal article" date="2014" name="Genome Announc.">
        <title>Draft Genome Sequences of Marine Flavobacterium Nonlabens Strains NR17, NR24, NR27, NR32, NR33, and Ara13.</title>
        <authorList>
            <person name="Nakanishi M."/>
            <person name="Meirelles P."/>
            <person name="Suzuki R."/>
            <person name="Takatani N."/>
            <person name="Mino S."/>
            <person name="Suda W."/>
            <person name="Oshima K."/>
            <person name="Hattori M."/>
            <person name="Ohkuma M."/>
            <person name="Hosokawa M."/>
            <person name="Miyashita K."/>
            <person name="Thompson F.L."/>
            <person name="Niwa A."/>
            <person name="Sawabe T."/>
            <person name="Sawabe T."/>
        </authorList>
    </citation>
    <scope>NUCLEOTIDE SEQUENCE [LARGE SCALE GENOMIC DNA]</scope>
    <source>
        <strain evidence="2">JCM19296</strain>
    </source>
</reference>
<evidence type="ECO:0000313" key="2">
    <source>
        <dbReference type="Proteomes" id="UP000028980"/>
    </source>
</evidence>
<dbReference type="Proteomes" id="UP000028980">
    <property type="component" value="Unassembled WGS sequence"/>
</dbReference>
<gene>
    <name evidence="1" type="ORF">JCM19296_3719</name>
</gene>
<dbReference type="AlphaFoldDB" id="A0A081DGQ9"/>
<dbReference type="EMBL" id="BBLG01000039">
    <property type="protein sequence ID" value="GAK78105.1"/>
    <property type="molecule type" value="Genomic_DNA"/>
</dbReference>
<accession>A0A081DGQ9</accession>
<sequence>MPLYETSFEKIENHFGSGYQVVNRFDYSIEHTYIEKGISFSYKRTDSINKMIYWINLKTKGNSINIEDKLKINEKTIVSDIIEIFGSGQWDYDSTYNGLIIEYDYFDFVVKLTDETFKCWKIILMMKIGVSTTIFLKIILSRKLKYIK</sequence>
<proteinExistence type="predicted"/>
<comment type="caution">
    <text evidence="1">The sequence shown here is derived from an EMBL/GenBank/DDBJ whole genome shotgun (WGS) entry which is preliminary data.</text>
</comment>